<name>A0ACC2T817_9FUNG</name>
<accession>A0ACC2T817</accession>
<organism evidence="1 2">
    <name type="scientific">Entomophthora muscae</name>
    <dbReference type="NCBI Taxonomy" id="34485"/>
    <lineage>
        <taxon>Eukaryota</taxon>
        <taxon>Fungi</taxon>
        <taxon>Fungi incertae sedis</taxon>
        <taxon>Zoopagomycota</taxon>
        <taxon>Entomophthoromycotina</taxon>
        <taxon>Entomophthoromycetes</taxon>
        <taxon>Entomophthorales</taxon>
        <taxon>Entomophthoraceae</taxon>
        <taxon>Entomophthora</taxon>
    </lineage>
</organism>
<sequence length="170" mass="20063">MCIREKDNRSLTVRLATWDAIGHVLCLVLFIALALIPYFSHVGFYVLAAFHALVAPISFWLMWEVKKATYIAVKKYYYFYMFYPVYPLEMILILYFMAQTTRSRCVRYSDTNFFCENIYAIFGVYLVILIPLNIYNWYRYFKRISAYLSELKESRSSSTQNNTTLPSSSA</sequence>
<comment type="caution">
    <text evidence="1">The sequence shown here is derived from an EMBL/GenBank/DDBJ whole genome shotgun (WGS) entry which is preliminary data.</text>
</comment>
<proteinExistence type="predicted"/>
<gene>
    <name evidence="1" type="ORF">DSO57_1005729</name>
</gene>
<protein>
    <submittedName>
        <fullName evidence="1">Uncharacterized protein</fullName>
    </submittedName>
</protein>
<reference evidence="1" key="1">
    <citation type="submission" date="2022-04" db="EMBL/GenBank/DDBJ databases">
        <title>Genome of the entomopathogenic fungus Entomophthora muscae.</title>
        <authorList>
            <person name="Elya C."/>
            <person name="Lovett B.R."/>
            <person name="Lee E."/>
            <person name="Macias A.M."/>
            <person name="Hajek A.E."/>
            <person name="De Bivort B.L."/>
            <person name="Kasson M.T."/>
            <person name="De Fine Licht H.H."/>
            <person name="Stajich J.E."/>
        </authorList>
    </citation>
    <scope>NUCLEOTIDE SEQUENCE</scope>
    <source>
        <strain evidence="1">Berkeley</strain>
    </source>
</reference>
<keyword evidence="2" id="KW-1185">Reference proteome</keyword>
<evidence type="ECO:0000313" key="1">
    <source>
        <dbReference type="EMBL" id="KAJ9070635.1"/>
    </source>
</evidence>
<evidence type="ECO:0000313" key="2">
    <source>
        <dbReference type="Proteomes" id="UP001165960"/>
    </source>
</evidence>
<dbReference type="Proteomes" id="UP001165960">
    <property type="component" value="Unassembled WGS sequence"/>
</dbReference>
<dbReference type="EMBL" id="QTSX02003566">
    <property type="protein sequence ID" value="KAJ9070635.1"/>
    <property type="molecule type" value="Genomic_DNA"/>
</dbReference>